<dbReference type="AlphaFoldDB" id="A0A1D1Y7W6"/>
<feature type="compositionally biased region" description="Basic and acidic residues" evidence="2">
    <location>
        <begin position="169"/>
        <end position="182"/>
    </location>
</feature>
<dbReference type="PANTHER" id="PTHR34466:SF1">
    <property type="entry name" value="OS06G0609800 PROTEIN"/>
    <property type="match status" value="1"/>
</dbReference>
<feature type="region of interest" description="Disordered" evidence="2">
    <location>
        <begin position="1"/>
        <end position="62"/>
    </location>
</feature>
<feature type="region of interest" description="Disordered" evidence="2">
    <location>
        <begin position="404"/>
        <end position="434"/>
    </location>
</feature>
<name>A0A1D1Y7W6_9ARAE</name>
<feature type="compositionally biased region" description="Polar residues" evidence="2">
    <location>
        <begin position="404"/>
        <end position="419"/>
    </location>
</feature>
<feature type="compositionally biased region" description="Low complexity" evidence="2">
    <location>
        <begin position="1"/>
        <end position="13"/>
    </location>
</feature>
<evidence type="ECO:0000256" key="1">
    <source>
        <dbReference type="SAM" id="Coils"/>
    </source>
</evidence>
<sequence>MASSAFRSTTRRSAVGRADDAGSSNRAGAHRRSRSLNGFSGRFPSDGEEPPAPPRGRLVNAAGGLGFPEISLADLADEFFAAAGVGELERGRAGGRPGRRLSDAGFQMDTESSRRRGRSVSRKGSVENSVGVKGVPDGNARRRRSVSVARHRCSDSESYSSTLTDDETRDARENKSRPEKTIRTVYTQKKTEHAGGNGEGNELHEAMRKEVRHAVEEVRTKLEKSEKRKQELLGELAAEEQRGQELNKIVRDLFPDTQKSSPSERSSRFRKKSNDRTRMSKHLSKDAEQHFVDFISNVEDADISSFDGDKSDGSSSIGGTKSSATAGIQACCANSFTVLAEVDGLVLPWLDWETSSDSSPLLCDSLSKMGRLLVSGTKLFDSKQEANATHDDSIYFSSHGSWSPNDNDNGSASSKNKLNSRFPDTGVHLNGRNRVGPRESSFQMDDYIHLQHTEHFLFEGLQQRRRIESGGLILCRSFLSS</sequence>
<proteinExistence type="predicted"/>
<feature type="region of interest" description="Disordered" evidence="2">
    <location>
        <begin position="88"/>
        <end position="203"/>
    </location>
</feature>
<evidence type="ECO:0000313" key="3">
    <source>
        <dbReference type="EMBL" id="JAT50723.1"/>
    </source>
</evidence>
<dbReference type="EMBL" id="GDJX01017213">
    <property type="protein sequence ID" value="JAT50723.1"/>
    <property type="molecule type" value="Transcribed_RNA"/>
</dbReference>
<feature type="coiled-coil region" evidence="1">
    <location>
        <begin position="208"/>
        <end position="249"/>
    </location>
</feature>
<feature type="compositionally biased region" description="Basic and acidic residues" evidence="2">
    <location>
        <begin position="272"/>
        <end position="283"/>
    </location>
</feature>
<feature type="region of interest" description="Disordered" evidence="2">
    <location>
        <begin position="250"/>
        <end position="283"/>
    </location>
</feature>
<dbReference type="PANTHER" id="PTHR34466">
    <property type="entry name" value="OS11G0129800 PROTEIN"/>
    <property type="match status" value="1"/>
</dbReference>
<protein>
    <submittedName>
        <fullName evidence="3">Uncharacterized protein</fullName>
    </submittedName>
</protein>
<accession>A0A1D1Y7W6</accession>
<keyword evidence="1" id="KW-0175">Coiled coil</keyword>
<reference evidence="3" key="1">
    <citation type="submission" date="2015-07" db="EMBL/GenBank/DDBJ databases">
        <title>Transcriptome Assembly of Anthurium amnicola.</title>
        <authorList>
            <person name="Suzuki J."/>
        </authorList>
    </citation>
    <scope>NUCLEOTIDE SEQUENCE</scope>
</reference>
<feature type="compositionally biased region" description="Basic residues" evidence="2">
    <location>
        <begin position="141"/>
        <end position="151"/>
    </location>
</feature>
<evidence type="ECO:0000256" key="2">
    <source>
        <dbReference type="SAM" id="MobiDB-lite"/>
    </source>
</evidence>
<gene>
    <name evidence="3" type="ORF">g.87690</name>
</gene>
<organism evidence="3">
    <name type="scientific">Anthurium amnicola</name>
    <dbReference type="NCBI Taxonomy" id="1678845"/>
    <lineage>
        <taxon>Eukaryota</taxon>
        <taxon>Viridiplantae</taxon>
        <taxon>Streptophyta</taxon>
        <taxon>Embryophyta</taxon>
        <taxon>Tracheophyta</taxon>
        <taxon>Spermatophyta</taxon>
        <taxon>Magnoliopsida</taxon>
        <taxon>Liliopsida</taxon>
        <taxon>Araceae</taxon>
        <taxon>Pothoideae</taxon>
        <taxon>Potheae</taxon>
        <taxon>Anthurium</taxon>
    </lineage>
</organism>